<reference evidence="4 5" key="2">
    <citation type="submission" date="2018-11" db="EMBL/GenBank/DDBJ databases">
        <authorList>
            <consortium name="Pathogen Informatics"/>
        </authorList>
    </citation>
    <scope>NUCLEOTIDE SEQUENCE [LARGE SCALE GENOMIC DNA]</scope>
</reference>
<dbReference type="SMART" id="SM00239">
    <property type="entry name" value="C2"/>
    <property type="match status" value="1"/>
</dbReference>
<evidence type="ECO:0000313" key="4">
    <source>
        <dbReference type="EMBL" id="VDO09297.1"/>
    </source>
</evidence>
<dbReference type="Gene3D" id="2.60.40.10">
    <property type="entry name" value="Immunoglobulins"/>
    <property type="match status" value="1"/>
</dbReference>
<evidence type="ECO:0000313" key="6">
    <source>
        <dbReference type="WBParaSite" id="HNAJ_0001101101-mRNA-1"/>
    </source>
</evidence>
<feature type="coiled-coil region" evidence="1">
    <location>
        <begin position="602"/>
        <end position="629"/>
    </location>
</feature>
<feature type="compositionally biased region" description="Low complexity" evidence="2">
    <location>
        <begin position="291"/>
        <end position="306"/>
    </location>
</feature>
<feature type="domain" description="C2" evidence="3">
    <location>
        <begin position="1"/>
        <end position="117"/>
    </location>
</feature>
<feature type="region of interest" description="Disordered" evidence="2">
    <location>
        <begin position="790"/>
        <end position="1001"/>
    </location>
</feature>
<feature type="region of interest" description="Disordered" evidence="2">
    <location>
        <begin position="674"/>
        <end position="745"/>
    </location>
</feature>
<dbReference type="EMBL" id="UZAE01013326">
    <property type="protein sequence ID" value="VDO09297.1"/>
    <property type="molecule type" value="Genomic_DNA"/>
</dbReference>
<dbReference type="Gene3D" id="2.60.40.150">
    <property type="entry name" value="C2 domain"/>
    <property type="match status" value="1"/>
</dbReference>
<evidence type="ECO:0000259" key="3">
    <source>
        <dbReference type="PROSITE" id="PS50004"/>
    </source>
</evidence>
<feature type="compositionally biased region" description="Basic and acidic residues" evidence="2">
    <location>
        <begin position="939"/>
        <end position="952"/>
    </location>
</feature>
<keyword evidence="1" id="KW-0175">Coiled coil</keyword>
<dbReference type="CDD" id="cd00603">
    <property type="entry name" value="IPT_PCSR"/>
    <property type="match status" value="1"/>
</dbReference>
<dbReference type="Pfam" id="PF00168">
    <property type="entry name" value="C2"/>
    <property type="match status" value="1"/>
</dbReference>
<evidence type="ECO:0000256" key="1">
    <source>
        <dbReference type="SAM" id="Coils"/>
    </source>
</evidence>
<feature type="region of interest" description="Disordered" evidence="2">
    <location>
        <begin position="171"/>
        <end position="193"/>
    </location>
</feature>
<dbReference type="WBParaSite" id="HNAJ_0001101101-mRNA-1">
    <property type="protein sequence ID" value="HNAJ_0001101101-mRNA-1"/>
    <property type="gene ID" value="HNAJ_0001101101"/>
</dbReference>
<dbReference type="AlphaFoldDB" id="A0A158QJ59"/>
<dbReference type="PROSITE" id="PS50004">
    <property type="entry name" value="C2"/>
    <property type="match status" value="1"/>
</dbReference>
<feature type="compositionally biased region" description="Polar residues" evidence="2">
    <location>
        <begin position="804"/>
        <end position="817"/>
    </location>
</feature>
<gene>
    <name evidence="4" type="ORF">HNAJ_LOCUS11005</name>
</gene>
<dbReference type="InterPro" id="IPR013783">
    <property type="entry name" value="Ig-like_fold"/>
</dbReference>
<name>A0A158QJ59_RODNA</name>
<accession>A0A158QJ59</accession>
<dbReference type="CDD" id="cd00030">
    <property type="entry name" value="C2"/>
    <property type="match status" value="1"/>
</dbReference>
<dbReference type="Proteomes" id="UP000278807">
    <property type="component" value="Unassembled WGS sequence"/>
</dbReference>
<dbReference type="InterPro" id="IPR000008">
    <property type="entry name" value="C2_dom"/>
</dbReference>
<keyword evidence="5" id="KW-1185">Reference proteome</keyword>
<feature type="compositionally biased region" description="Basic and acidic residues" evidence="2">
    <location>
        <begin position="818"/>
        <end position="830"/>
    </location>
</feature>
<evidence type="ECO:0000256" key="2">
    <source>
        <dbReference type="SAM" id="MobiDB-lite"/>
    </source>
</evidence>
<feature type="region of interest" description="Disordered" evidence="2">
    <location>
        <begin position="495"/>
        <end position="583"/>
    </location>
</feature>
<sequence>MLGALRNPPKVVTVRVNKAVGLRNTYLEGKKHRKDNYKWKVKIKGGKKTLESYTVNDANGNPVWDFEATFEIVDVSLPVVIKITDSDDHDVGQVVIPLVKIPPRPVNSSTKPMNESNIRINELEPTRKVSEVYGKIYYWIWAESFYEEGGPEKSSRGSIINLDKVHRSASRLSSHLHRHRDRDDGASVAGSQLSMYSTTSQKKKWYKQNPIKKIKDKHSSGASHLSSSIRHGGGSELGYSMSQSMNSLFPQEHGGDAGCGHSGNESEIFGGSNVGSSGAYFNVPTAENPFPRVGSPRRLSRVRSPSYELNSETSSRHEPSQPLNRNNLAHSPLASSDEGEDTHGQLFPAAIPQSANSFEDSPTLISVSPSTGSQSAETEVHIYGKNLNSRIMRHAVLLVDDYTVANYKWSVTEGSWTEEPQATHRITAKVPPKKDAIVSEKVWIDVETMAHGRLHCPIPFVYNVNEKSHPSNGPPAKLPETTFIRNSSIRLSDNRVRRSIRKAPEATPLKAISPPTVEGSGLVRNSSIRLSDTRRHRGDRSTKPAQTALPPTNEIPISSENRSSGLGSEASFSESNPPLSSISTTLTSIEGEERFHLNVGSLADATAVISKLKGEVTELTSELSRKSEDIDRVSADLCRLRIRLLEDGIGCLSVAGNKYISVLLVFISVTAPGASEPPKEEKTSFVRNSSIRLSDTRSRRSIKGNKPSTEHSREADTSASTITSSIRLDETTLSETSEPIKPENGRFIRNSNIRLSDTRVRRSIRENKSDVVKGSSITKAGFIAAASVAEDEGNSSVAPEPPNSEKSGFVRNSSIRVSDSRTYRNKRETKLSPSEGPRQLITNLEAGKKEEAPKPTFQTVSNSEHMEGSSDIDDDNPPYKRSFHEEIISTPSKVEMLSTSRRNDGIDKDLSRSTTPIGEKELPIRDSISGESESEAEEREVSKKIEVGKEEYQSESESESVTESLGGSADSARGDSILPTVDDSSYSQPKKNPRFVLMDPQEGSTKGGYEIYLYGVDLDEKVMLYAQVFVDVYAVSSTDWRIVPGKWPTLSPDATHCLQIRVPEMPPGEAWIELETMSDGRIQCPRPFIFSDKISSIKYSMRGMGVLEQGSIQQPASSFADFELTPKMKDKVTNDMLLTTGKL</sequence>
<dbReference type="STRING" id="102285.A0A158QJ59"/>
<feature type="compositionally biased region" description="Basic and acidic residues" evidence="2">
    <location>
        <begin position="901"/>
        <end position="911"/>
    </location>
</feature>
<organism evidence="6">
    <name type="scientific">Rodentolepis nana</name>
    <name type="common">Dwarf tapeworm</name>
    <name type="synonym">Hymenolepis nana</name>
    <dbReference type="NCBI Taxonomy" id="102285"/>
    <lineage>
        <taxon>Eukaryota</taxon>
        <taxon>Metazoa</taxon>
        <taxon>Spiralia</taxon>
        <taxon>Lophotrochozoa</taxon>
        <taxon>Platyhelminthes</taxon>
        <taxon>Cestoda</taxon>
        <taxon>Eucestoda</taxon>
        <taxon>Cyclophyllidea</taxon>
        <taxon>Hymenolepididae</taxon>
        <taxon>Rodentolepis</taxon>
    </lineage>
</organism>
<feature type="compositionally biased region" description="Low complexity" evidence="2">
    <location>
        <begin position="717"/>
        <end position="726"/>
    </location>
</feature>
<evidence type="ECO:0000313" key="5">
    <source>
        <dbReference type="Proteomes" id="UP000278807"/>
    </source>
</evidence>
<reference evidence="6" key="1">
    <citation type="submission" date="2016-04" db="UniProtKB">
        <authorList>
            <consortium name="WormBaseParasite"/>
        </authorList>
    </citation>
    <scope>IDENTIFICATION</scope>
</reference>
<feature type="region of interest" description="Disordered" evidence="2">
    <location>
        <begin position="213"/>
        <end position="271"/>
    </location>
</feature>
<protein>
    <submittedName>
        <fullName evidence="6">C2 domain-containing protein</fullName>
    </submittedName>
</protein>
<feature type="compositionally biased region" description="Polar residues" evidence="2">
    <location>
        <begin position="889"/>
        <end position="900"/>
    </location>
</feature>
<feature type="region of interest" description="Disordered" evidence="2">
    <location>
        <begin position="286"/>
        <end position="345"/>
    </location>
</feature>
<dbReference type="SUPFAM" id="SSF49562">
    <property type="entry name" value="C2 domain (Calcium/lipid-binding domain, CaLB)"/>
    <property type="match status" value="1"/>
</dbReference>
<feature type="compositionally biased region" description="Polar residues" evidence="2">
    <location>
        <begin position="240"/>
        <end position="249"/>
    </location>
</feature>
<feature type="compositionally biased region" description="Polar residues" evidence="2">
    <location>
        <begin position="555"/>
        <end position="578"/>
    </location>
</feature>
<dbReference type="OrthoDB" id="6239475at2759"/>
<dbReference type="InterPro" id="IPR035892">
    <property type="entry name" value="C2_domain_sf"/>
</dbReference>
<proteinExistence type="predicted"/>